<keyword evidence="5" id="KW-1185">Reference proteome</keyword>
<dbReference type="PANTHER" id="PTHR30097">
    <property type="entry name" value="CATION EFFLUX SYSTEM PROTEIN CUSB"/>
    <property type="match status" value="1"/>
</dbReference>
<dbReference type="GO" id="GO:0015679">
    <property type="term" value="P:plasma membrane copper ion transport"/>
    <property type="evidence" value="ECO:0007669"/>
    <property type="project" value="TreeGrafter"/>
</dbReference>
<evidence type="ECO:0000313" key="4">
    <source>
        <dbReference type="EMBL" id="KEQ28066.1"/>
    </source>
</evidence>
<dbReference type="InterPro" id="IPR058792">
    <property type="entry name" value="Beta-barrel_RND_2"/>
</dbReference>
<dbReference type="GO" id="GO:0060003">
    <property type="term" value="P:copper ion export"/>
    <property type="evidence" value="ECO:0007669"/>
    <property type="project" value="TreeGrafter"/>
</dbReference>
<organism evidence="4 5">
    <name type="scientific">Pedobacter antarcticus 4BY</name>
    <dbReference type="NCBI Taxonomy" id="1358423"/>
    <lineage>
        <taxon>Bacteria</taxon>
        <taxon>Pseudomonadati</taxon>
        <taxon>Bacteroidota</taxon>
        <taxon>Sphingobacteriia</taxon>
        <taxon>Sphingobacteriales</taxon>
        <taxon>Sphingobacteriaceae</taxon>
        <taxon>Pedobacter</taxon>
    </lineage>
</organism>
<dbReference type="RefSeq" id="WP_051760258.1">
    <property type="nucleotide sequence ID" value="NZ_JNFF01000117.1"/>
</dbReference>
<keyword evidence="2" id="KW-0813">Transport</keyword>
<comment type="similarity">
    <text evidence="1">Belongs to the membrane fusion protein (MFP) (TC 8.A.1) family.</text>
</comment>
<dbReference type="PANTHER" id="PTHR30097:SF4">
    <property type="entry name" value="SLR6042 PROTEIN"/>
    <property type="match status" value="1"/>
</dbReference>
<protein>
    <submittedName>
        <fullName evidence="4">Hemolysin D</fullName>
    </submittedName>
</protein>
<gene>
    <name evidence="4" type="ORF">N180_00045</name>
</gene>
<evidence type="ECO:0000259" key="3">
    <source>
        <dbReference type="Pfam" id="PF25954"/>
    </source>
</evidence>
<evidence type="ECO:0000256" key="1">
    <source>
        <dbReference type="ARBA" id="ARBA00009477"/>
    </source>
</evidence>
<dbReference type="OrthoDB" id="9814657at2"/>
<dbReference type="InterPro" id="IPR051909">
    <property type="entry name" value="MFP_Cation_Efflux"/>
</dbReference>
<dbReference type="Gene3D" id="1.10.287.470">
    <property type="entry name" value="Helix hairpin bin"/>
    <property type="match status" value="1"/>
</dbReference>
<dbReference type="Pfam" id="PF25954">
    <property type="entry name" value="Beta-barrel_RND_2"/>
    <property type="match status" value="1"/>
</dbReference>
<evidence type="ECO:0000256" key="2">
    <source>
        <dbReference type="ARBA" id="ARBA00022448"/>
    </source>
</evidence>
<dbReference type="NCBIfam" id="TIGR01730">
    <property type="entry name" value="RND_mfp"/>
    <property type="match status" value="1"/>
</dbReference>
<comment type="caution">
    <text evidence="4">The sequence shown here is derived from an EMBL/GenBank/DDBJ whole genome shotgun (WGS) entry which is preliminary data.</text>
</comment>
<sequence length="377" mass="41018">MKNYIILGVTICCLASCSSPKKEPAALQVQEDTTLVSLNPAQIKNAGIVIGSPVEKDVNQVLKVQGTVEVPPSGLVSVSFPLGGYLRRTTMVAGMPVKKGQVLGMLEDIAFIQLQQDFLQTKATEDLALLEYKRQEELNRSKASSDKVLQQAKTAWETQRISRKALAEKLSLLGINAGGLTASNISGTLAVRSPIDGFVSKVNVNPGKYTAPTDVLFELINPKDIHLSVQVYEKDLSRLRTGQKLLAYTNANPDQKYLGTVALISRDLNADRMAEVHCHFTQSNLSLVPGMFMVAELALEGQRALTVPEEAVVRWQNLYYVFVAGGKQSFNMVPVQLGNLQDGGQQIISAAISPDTKLVVANAYALLMKMKNTAEEE</sequence>
<dbReference type="AlphaFoldDB" id="A0A081PBJ3"/>
<proteinExistence type="inferred from homology"/>
<dbReference type="GO" id="GO:0030313">
    <property type="term" value="C:cell envelope"/>
    <property type="evidence" value="ECO:0007669"/>
    <property type="project" value="TreeGrafter"/>
</dbReference>
<name>A0A081PBJ3_9SPHI</name>
<reference evidence="4 5" key="1">
    <citation type="journal article" date="1992" name="Int. J. Syst. Bacteriol.">
        <title>Sphingobacterium antarcticus sp. nov. a Psychrotrophic Bacterium from the Soils of Schirmacher Oasis, Antarctica.</title>
        <authorList>
            <person name="Shivaji S."/>
            <person name="Ray M.K."/>
            <person name="Rao N.S."/>
            <person name="Saiserr L."/>
            <person name="Jagannadham M.V."/>
            <person name="Kumar G.S."/>
            <person name="Reddy G."/>
            <person name="Bhargava P.M."/>
        </authorList>
    </citation>
    <scope>NUCLEOTIDE SEQUENCE [LARGE SCALE GENOMIC DNA]</scope>
    <source>
        <strain evidence="4 5">4BY</strain>
    </source>
</reference>
<dbReference type="Gene3D" id="2.40.30.170">
    <property type="match status" value="1"/>
</dbReference>
<feature type="domain" description="CusB-like beta-barrel" evidence="3">
    <location>
        <begin position="227"/>
        <end position="298"/>
    </location>
</feature>
<dbReference type="GO" id="GO:0022857">
    <property type="term" value="F:transmembrane transporter activity"/>
    <property type="evidence" value="ECO:0007669"/>
    <property type="project" value="InterPro"/>
</dbReference>
<dbReference type="GO" id="GO:0016020">
    <property type="term" value="C:membrane"/>
    <property type="evidence" value="ECO:0007669"/>
    <property type="project" value="InterPro"/>
</dbReference>
<dbReference type="InterPro" id="IPR006143">
    <property type="entry name" value="RND_pump_MFP"/>
</dbReference>
<dbReference type="SUPFAM" id="SSF111369">
    <property type="entry name" value="HlyD-like secretion proteins"/>
    <property type="match status" value="1"/>
</dbReference>
<accession>A0A081PBJ3</accession>
<evidence type="ECO:0000313" key="5">
    <source>
        <dbReference type="Proteomes" id="UP000028007"/>
    </source>
</evidence>
<dbReference type="EMBL" id="JNFF01000117">
    <property type="protein sequence ID" value="KEQ28066.1"/>
    <property type="molecule type" value="Genomic_DNA"/>
</dbReference>
<dbReference type="Gene3D" id="2.40.50.100">
    <property type="match status" value="1"/>
</dbReference>
<dbReference type="Proteomes" id="UP000028007">
    <property type="component" value="Unassembled WGS sequence"/>
</dbReference>
<dbReference type="Gene3D" id="2.40.420.20">
    <property type="match status" value="1"/>
</dbReference>
<dbReference type="eggNOG" id="COG0845">
    <property type="taxonomic scope" value="Bacteria"/>
</dbReference>